<gene>
    <name evidence="2" type="ORF">JX265_008073</name>
</gene>
<reference evidence="2" key="1">
    <citation type="submission" date="2021-03" db="EMBL/GenBank/DDBJ databases">
        <title>Revisited historic fungal species revealed as producer of novel bioactive compounds through whole genome sequencing and comparative genomics.</title>
        <authorList>
            <person name="Vignolle G.A."/>
            <person name="Hochenegger N."/>
            <person name="Mach R.L."/>
            <person name="Mach-Aigner A.R."/>
            <person name="Javad Rahimi M."/>
            <person name="Salim K.A."/>
            <person name="Chan C.M."/>
            <person name="Lim L.B.L."/>
            <person name="Cai F."/>
            <person name="Druzhinina I.S."/>
            <person name="U'Ren J.M."/>
            <person name="Derntl C."/>
        </authorList>
    </citation>
    <scope>NUCLEOTIDE SEQUENCE</scope>
    <source>
        <strain evidence="2">TUCIM 5799</strain>
    </source>
</reference>
<comment type="caution">
    <text evidence="2">The sequence shown here is derived from an EMBL/GenBank/DDBJ whole genome shotgun (WGS) entry which is preliminary data.</text>
</comment>
<protein>
    <recommendedName>
        <fullName evidence="4">Chromo domain-containing protein</fullName>
    </recommendedName>
</protein>
<feature type="region of interest" description="Disordered" evidence="1">
    <location>
        <begin position="48"/>
        <end position="83"/>
    </location>
</feature>
<keyword evidence="3" id="KW-1185">Reference proteome</keyword>
<feature type="region of interest" description="Disordered" evidence="1">
    <location>
        <begin position="1"/>
        <end position="23"/>
    </location>
</feature>
<evidence type="ECO:0000256" key="1">
    <source>
        <dbReference type="SAM" id="MobiDB-lite"/>
    </source>
</evidence>
<dbReference type="AlphaFoldDB" id="A0A9Q0AP85"/>
<sequence length="178" mass="19601">MGRLITKPHRLAKRTAKSEVRKSSHDLAKVGRYSIRIALARSLEATASAHEAKGVTSTANGVKGSSWRSKQAPRSAGSQTSSHRVCGEVDYSNGVPTSRHGWYRIRGIVAEMGPRYLVEWEGLDPKTGHPWPSTWVGIDDPTESIFDVSIGAINEWERKKKEGRVEHGVLSTRENGSI</sequence>
<organism evidence="2 3">
    <name type="scientific">Neoarthrinium moseri</name>
    <dbReference type="NCBI Taxonomy" id="1658444"/>
    <lineage>
        <taxon>Eukaryota</taxon>
        <taxon>Fungi</taxon>
        <taxon>Dikarya</taxon>
        <taxon>Ascomycota</taxon>
        <taxon>Pezizomycotina</taxon>
        <taxon>Sordariomycetes</taxon>
        <taxon>Xylariomycetidae</taxon>
        <taxon>Amphisphaeriales</taxon>
        <taxon>Apiosporaceae</taxon>
        <taxon>Neoarthrinium</taxon>
    </lineage>
</organism>
<evidence type="ECO:0008006" key="4">
    <source>
        <dbReference type="Google" id="ProtNLM"/>
    </source>
</evidence>
<dbReference type="EMBL" id="JAFIMR010000021">
    <property type="protein sequence ID" value="KAI1865750.1"/>
    <property type="molecule type" value="Genomic_DNA"/>
</dbReference>
<evidence type="ECO:0000313" key="3">
    <source>
        <dbReference type="Proteomes" id="UP000829685"/>
    </source>
</evidence>
<proteinExistence type="predicted"/>
<feature type="compositionally biased region" description="Basic residues" evidence="1">
    <location>
        <begin position="1"/>
        <end position="15"/>
    </location>
</feature>
<dbReference type="Proteomes" id="UP000829685">
    <property type="component" value="Unassembled WGS sequence"/>
</dbReference>
<accession>A0A9Q0AP85</accession>
<name>A0A9Q0AP85_9PEZI</name>
<evidence type="ECO:0000313" key="2">
    <source>
        <dbReference type="EMBL" id="KAI1865750.1"/>
    </source>
</evidence>